<name>A0A4Y2B4Q2_ARAVE</name>
<dbReference type="AlphaFoldDB" id="A0A4Y2B4Q2"/>
<proteinExistence type="predicted"/>
<sequence length="133" mass="15569">MKDEKFEACMTKIEKETWSSFKEVVNNFLGNYKDPNFKQMAQSMLENFKTLGCSCSLKVHFLMCHLDYFPENLGVVSGEHGERFHQDIKQLLLLLYCWSLNSRKLHVEDLLPHGRKRNTKEKGLRNLTLCGHC</sequence>
<protein>
    <submittedName>
        <fullName evidence="1">Uncharacterized protein</fullName>
    </submittedName>
</protein>
<evidence type="ECO:0000313" key="1">
    <source>
        <dbReference type="EMBL" id="GBL87023.1"/>
    </source>
</evidence>
<evidence type="ECO:0000313" key="2">
    <source>
        <dbReference type="Proteomes" id="UP000499080"/>
    </source>
</evidence>
<dbReference type="PANTHER" id="PTHR46114">
    <property type="entry name" value="APPLE DOMAIN-CONTAINING PROTEIN"/>
    <property type="match status" value="1"/>
</dbReference>
<gene>
    <name evidence="1" type="ORF">AVEN_218730_1</name>
</gene>
<keyword evidence="2" id="KW-1185">Reference proteome</keyword>
<dbReference type="Proteomes" id="UP000499080">
    <property type="component" value="Unassembled WGS sequence"/>
</dbReference>
<dbReference type="EMBL" id="BGPR01000051">
    <property type="protein sequence ID" value="GBL87023.1"/>
    <property type="molecule type" value="Genomic_DNA"/>
</dbReference>
<reference evidence="1 2" key="1">
    <citation type="journal article" date="2019" name="Sci. Rep.">
        <title>Orb-weaving spider Araneus ventricosus genome elucidates the spidroin gene catalogue.</title>
        <authorList>
            <person name="Kono N."/>
            <person name="Nakamura H."/>
            <person name="Ohtoshi R."/>
            <person name="Moran D.A.P."/>
            <person name="Shinohara A."/>
            <person name="Yoshida Y."/>
            <person name="Fujiwara M."/>
            <person name="Mori M."/>
            <person name="Tomita M."/>
            <person name="Arakawa K."/>
        </authorList>
    </citation>
    <scope>NUCLEOTIDE SEQUENCE [LARGE SCALE GENOMIC DNA]</scope>
</reference>
<dbReference type="OrthoDB" id="6622005at2759"/>
<accession>A0A4Y2B4Q2</accession>
<comment type="caution">
    <text evidence="1">The sequence shown here is derived from an EMBL/GenBank/DDBJ whole genome shotgun (WGS) entry which is preliminary data.</text>
</comment>
<dbReference type="PANTHER" id="PTHR46114:SF1">
    <property type="entry name" value="ZAD DOMAIN-CONTAINING PROTEIN"/>
    <property type="match status" value="1"/>
</dbReference>
<organism evidence="1 2">
    <name type="scientific">Araneus ventricosus</name>
    <name type="common">Orbweaver spider</name>
    <name type="synonym">Epeira ventricosa</name>
    <dbReference type="NCBI Taxonomy" id="182803"/>
    <lineage>
        <taxon>Eukaryota</taxon>
        <taxon>Metazoa</taxon>
        <taxon>Ecdysozoa</taxon>
        <taxon>Arthropoda</taxon>
        <taxon>Chelicerata</taxon>
        <taxon>Arachnida</taxon>
        <taxon>Araneae</taxon>
        <taxon>Araneomorphae</taxon>
        <taxon>Entelegynae</taxon>
        <taxon>Araneoidea</taxon>
        <taxon>Araneidae</taxon>
        <taxon>Araneus</taxon>
    </lineage>
</organism>